<keyword evidence="6" id="KW-0670">Pyruvate</keyword>
<dbReference type="Pfam" id="PF00155">
    <property type="entry name" value="Aminotran_1_2"/>
    <property type="match status" value="1"/>
</dbReference>
<keyword evidence="4" id="KW-0663">Pyridoxal phosphate</keyword>
<gene>
    <name evidence="6" type="ORF">LZ24_00920</name>
</gene>
<reference evidence="6 7" key="1">
    <citation type="submission" date="2019-07" db="EMBL/GenBank/DDBJ databases">
        <title>Genome sequencing of 100 strains of the haloalkaliphilic chemolithoautotrophic sulfur-oxidizing bacterium Thioalkalivibrio.</title>
        <authorList>
            <person name="Muyzer G."/>
        </authorList>
    </citation>
    <scope>NUCLEOTIDE SEQUENCE [LARGE SCALE GENOMIC DNA]</scope>
    <source>
        <strain evidence="6 7">ASO4-4</strain>
    </source>
</reference>
<keyword evidence="3 6" id="KW-0808">Transferase</keyword>
<organism evidence="6 7">
    <name type="scientific">Desulfobotulus alkaliphilus</name>
    <dbReference type="NCBI Taxonomy" id="622671"/>
    <lineage>
        <taxon>Bacteria</taxon>
        <taxon>Pseudomonadati</taxon>
        <taxon>Thermodesulfobacteriota</taxon>
        <taxon>Desulfobacteria</taxon>
        <taxon>Desulfobacterales</taxon>
        <taxon>Desulfobacteraceae</taxon>
        <taxon>Desulfobotulus</taxon>
    </lineage>
</organism>
<evidence type="ECO:0000256" key="3">
    <source>
        <dbReference type="ARBA" id="ARBA00022679"/>
    </source>
</evidence>
<dbReference type="GO" id="GO:0009042">
    <property type="term" value="F:valine-pyruvate transaminase activity"/>
    <property type="evidence" value="ECO:0007669"/>
    <property type="project" value="TreeGrafter"/>
</dbReference>
<dbReference type="OrthoDB" id="9808770at2"/>
<comment type="cofactor">
    <cofactor evidence="1">
        <name>pyridoxal 5'-phosphate</name>
        <dbReference type="ChEBI" id="CHEBI:597326"/>
    </cofactor>
</comment>
<evidence type="ECO:0000256" key="4">
    <source>
        <dbReference type="ARBA" id="ARBA00022898"/>
    </source>
</evidence>
<dbReference type="InterPro" id="IPR050859">
    <property type="entry name" value="Class-I_PLP-dep_aminotransf"/>
</dbReference>
<dbReference type="PANTHER" id="PTHR42790">
    <property type="entry name" value="AMINOTRANSFERASE"/>
    <property type="match status" value="1"/>
</dbReference>
<dbReference type="NCBIfam" id="NF006967">
    <property type="entry name" value="PRK09440.1-5"/>
    <property type="match status" value="1"/>
</dbReference>
<feature type="domain" description="Aminotransferase class I/classII large" evidence="5">
    <location>
        <begin position="56"/>
        <end position="405"/>
    </location>
</feature>
<proteinExistence type="predicted"/>
<dbReference type="InterPro" id="IPR015421">
    <property type="entry name" value="PyrdxlP-dep_Trfase_major"/>
</dbReference>
<dbReference type="GO" id="GO:0005829">
    <property type="term" value="C:cytosol"/>
    <property type="evidence" value="ECO:0007669"/>
    <property type="project" value="TreeGrafter"/>
</dbReference>
<evidence type="ECO:0000256" key="1">
    <source>
        <dbReference type="ARBA" id="ARBA00001933"/>
    </source>
</evidence>
<dbReference type="GO" id="GO:0030170">
    <property type="term" value="F:pyridoxal phosphate binding"/>
    <property type="evidence" value="ECO:0007669"/>
    <property type="project" value="InterPro"/>
</dbReference>
<keyword evidence="7" id="KW-1185">Reference proteome</keyword>
<name>A0A562RYV1_9BACT</name>
<dbReference type="InterPro" id="IPR015424">
    <property type="entry name" value="PyrdxlP-dep_Trfase"/>
</dbReference>
<dbReference type="GO" id="GO:1901605">
    <property type="term" value="P:alpha-amino acid metabolic process"/>
    <property type="evidence" value="ECO:0007669"/>
    <property type="project" value="TreeGrafter"/>
</dbReference>
<dbReference type="SUPFAM" id="SSF53383">
    <property type="entry name" value="PLP-dependent transferases"/>
    <property type="match status" value="1"/>
</dbReference>
<dbReference type="InterPro" id="IPR004839">
    <property type="entry name" value="Aminotransferase_I/II_large"/>
</dbReference>
<dbReference type="CDD" id="cd00609">
    <property type="entry name" value="AAT_like"/>
    <property type="match status" value="1"/>
</dbReference>
<dbReference type="Proteomes" id="UP000318307">
    <property type="component" value="Unassembled WGS sequence"/>
</dbReference>
<evidence type="ECO:0000256" key="2">
    <source>
        <dbReference type="ARBA" id="ARBA00022576"/>
    </source>
</evidence>
<dbReference type="AlphaFoldDB" id="A0A562RYV1"/>
<dbReference type="NCBIfam" id="NF006964">
    <property type="entry name" value="PRK09440.1-2"/>
    <property type="match status" value="1"/>
</dbReference>
<dbReference type="PANTHER" id="PTHR42790:SF4">
    <property type="entry name" value="VALINE--PYRUVATE AMINOTRANSFERASE"/>
    <property type="match status" value="1"/>
</dbReference>
<dbReference type="Gene3D" id="3.40.640.10">
    <property type="entry name" value="Type I PLP-dependent aspartate aminotransferase-like (Major domain)"/>
    <property type="match status" value="1"/>
</dbReference>
<dbReference type="EMBL" id="VLLC01000005">
    <property type="protein sequence ID" value="TWI74317.1"/>
    <property type="molecule type" value="Genomic_DNA"/>
</dbReference>
<keyword evidence="2 6" id="KW-0032">Aminotransferase</keyword>
<accession>A0A562RYV1</accession>
<evidence type="ECO:0000313" key="7">
    <source>
        <dbReference type="Proteomes" id="UP000318307"/>
    </source>
</evidence>
<evidence type="ECO:0000313" key="6">
    <source>
        <dbReference type="EMBL" id="TWI74317.1"/>
    </source>
</evidence>
<sequence length="421" mass="47154">MRLSTFGEKFSSKSGILQLMDDLGNALAGKGDMAMMGGGNPAHIPEVEEAMARRLKKIHGDNDEIRRMIGIYDPPQGEKNFIEGLADLLNREFGWQLTPENIALTNGSQSAFFLLFNMFAGPCPDGKKRKILLPLAPEYIGYADAGLVPDFFTSFKPKIDFLERPFFKYRIDFENLHISDDTAAICVSRPTNPTGNVLTDEEVISLDAMAKKADIPLILDSAYGTPFPDIIFTQARPFWNENIILCMSLSKLGLPAARTGIVIARQEIVRALSRMNAVMNLATGSFGAMMTMDLVRSGEIISLSRNVIQPYYRKRAEEAVGLFEKALEGTNFFIHKPEGAIFLWLWFPNLPISSQKLYERLKEKGVLVVPGHYFFPGIEDENWPHRQECIRVNYSQSEDVVKRGIAIIGEEVKQVFSQGSE</sequence>
<comment type="caution">
    <text evidence="6">The sequence shown here is derived from an EMBL/GenBank/DDBJ whole genome shotgun (WGS) entry which is preliminary data.</text>
</comment>
<evidence type="ECO:0000259" key="5">
    <source>
        <dbReference type="Pfam" id="PF00155"/>
    </source>
</evidence>
<protein>
    <submittedName>
        <fullName evidence="6">Valine-pyruvate aminotransferase</fullName>
    </submittedName>
</protein>